<keyword evidence="6" id="KW-0535">Nitrogen fixation</keyword>
<dbReference type="SUPFAM" id="SSF54368">
    <property type="entry name" value="Glutamine synthetase, N-terminal domain"/>
    <property type="match status" value="1"/>
</dbReference>
<evidence type="ECO:0000256" key="2">
    <source>
        <dbReference type="ARBA" id="ARBA00003117"/>
    </source>
</evidence>
<comment type="function">
    <text evidence="2">Catalyzes the ATP-dependent biosynthesis of glutamine from glutamate and ammonia.</text>
</comment>
<dbReference type="InterPro" id="IPR008146">
    <property type="entry name" value="Gln_synth_cat_dom"/>
</dbReference>
<dbReference type="SUPFAM" id="SSF55931">
    <property type="entry name" value="Glutamine synthetase/guanido kinase"/>
    <property type="match status" value="1"/>
</dbReference>
<dbReference type="SMART" id="SM01230">
    <property type="entry name" value="Gln-synt_C"/>
    <property type="match status" value="1"/>
</dbReference>
<dbReference type="GO" id="GO:0006542">
    <property type="term" value="P:glutamine biosynthetic process"/>
    <property type="evidence" value="ECO:0007669"/>
    <property type="project" value="InterPro"/>
</dbReference>
<dbReference type="AlphaFoldDB" id="A0A3S2WR11"/>
<dbReference type="Gene3D" id="3.30.590.10">
    <property type="entry name" value="Glutamine synthetase/guanido kinase, catalytic domain"/>
    <property type="match status" value="1"/>
</dbReference>
<organism evidence="11 12">
    <name type="scientific">Hwanghaeella grinnelliae</name>
    <dbReference type="NCBI Taxonomy" id="2500179"/>
    <lineage>
        <taxon>Bacteria</taxon>
        <taxon>Pseudomonadati</taxon>
        <taxon>Pseudomonadota</taxon>
        <taxon>Alphaproteobacteria</taxon>
        <taxon>Rhodospirillales</taxon>
        <taxon>Rhodospirillaceae</taxon>
        <taxon>Hwanghaeella</taxon>
    </lineage>
</organism>
<dbReference type="Proteomes" id="UP000287447">
    <property type="component" value="Unassembled WGS sequence"/>
</dbReference>
<dbReference type="GO" id="GO:0004356">
    <property type="term" value="F:glutamine synthetase activity"/>
    <property type="evidence" value="ECO:0007669"/>
    <property type="project" value="InterPro"/>
</dbReference>
<dbReference type="InterPro" id="IPR014746">
    <property type="entry name" value="Gln_synth/guanido_kin_cat_dom"/>
</dbReference>
<evidence type="ECO:0000256" key="3">
    <source>
        <dbReference type="ARBA" id="ARBA00022598"/>
    </source>
</evidence>
<keyword evidence="12" id="KW-1185">Reference proteome</keyword>
<proteinExistence type="inferred from homology"/>
<dbReference type="EMBL" id="SADE01000002">
    <property type="protein sequence ID" value="RVU35813.1"/>
    <property type="molecule type" value="Genomic_DNA"/>
</dbReference>
<dbReference type="RefSeq" id="WP_127765290.1">
    <property type="nucleotide sequence ID" value="NZ_SADE01000002.1"/>
</dbReference>
<dbReference type="PANTHER" id="PTHR43785:SF12">
    <property type="entry name" value="TYPE-1 GLUTAMINE SYNTHETASE 2"/>
    <property type="match status" value="1"/>
</dbReference>
<accession>A0A3S2WR11</accession>
<dbReference type="PANTHER" id="PTHR43785">
    <property type="entry name" value="GAMMA-GLUTAMYLPUTRESCINE SYNTHETASE"/>
    <property type="match status" value="1"/>
</dbReference>
<dbReference type="GO" id="GO:0005524">
    <property type="term" value="F:ATP binding"/>
    <property type="evidence" value="ECO:0007669"/>
    <property type="project" value="UniProtKB-KW"/>
</dbReference>
<comment type="caution">
    <text evidence="11">The sequence shown here is derived from an EMBL/GenBank/DDBJ whole genome shotgun (WGS) entry which is preliminary data.</text>
</comment>
<evidence type="ECO:0000256" key="6">
    <source>
        <dbReference type="ARBA" id="ARBA00023231"/>
    </source>
</evidence>
<feature type="domain" description="GS catalytic" evidence="10">
    <location>
        <begin position="146"/>
        <end position="502"/>
    </location>
</feature>
<evidence type="ECO:0000256" key="8">
    <source>
        <dbReference type="RuleBase" id="RU000384"/>
    </source>
</evidence>
<evidence type="ECO:0000259" key="9">
    <source>
        <dbReference type="PROSITE" id="PS51986"/>
    </source>
</evidence>
<feature type="domain" description="GS beta-grasp" evidence="9">
    <location>
        <begin position="38"/>
        <end position="139"/>
    </location>
</feature>
<evidence type="ECO:0000256" key="5">
    <source>
        <dbReference type="ARBA" id="ARBA00022840"/>
    </source>
</evidence>
<name>A0A3S2WR11_9PROT</name>
<dbReference type="PROSITE" id="PS51987">
    <property type="entry name" value="GS_CATALYTIC"/>
    <property type="match status" value="1"/>
</dbReference>
<sequence length="502" mass="54332">MGDIVGIPGRGGFIDRHGLWDEAARSAARAMLDRVEKEGIGLIRLVWCDTHGWTRARSVTPAAFRSTLSDGYAIGAGSWSLDASGGRVFQTFTKGGGMDVPEMTGSPNLVLVPDPASFRILPWAPGVAMVLCDDYFKDGRPFFFSPRHVLRRVLAGVAEQGMKATVGLEVEWTLMRLTGADGGNGGINQAGRRGSPPAALPAEPGFAYDSETNLDRVQPLLSILADNYHRLCLGLRSIDNELGAGQFECTFEPKSAWDAAADFLVFRSATRQIARRNGCLASFMTAPAGAGLFPSGWHVHQSLTDAKTGENLFMPYAEGASLSPTGMSFLAGQLIHAVPGIAFSAPTVNGYRRFRPNSLAPDRVAWNVEHRGVLLRVLGGPNDKATRIENRVGEPAANPYLAIAAQLAAGMDGIVRGLDPGPADDEPYQTDRPMLPASLNDALTGLEESEFFRTCFGETYLTYFLRMKRAEIARYTKFLTEAGIDPAVGVTEWEMNEYFDAF</sequence>
<evidence type="ECO:0000256" key="7">
    <source>
        <dbReference type="PROSITE-ProRule" id="PRU01330"/>
    </source>
</evidence>
<dbReference type="InterPro" id="IPR036651">
    <property type="entry name" value="Gln_synt_N_sf"/>
</dbReference>
<evidence type="ECO:0000313" key="11">
    <source>
        <dbReference type="EMBL" id="RVU35813.1"/>
    </source>
</evidence>
<gene>
    <name evidence="11" type="ORF">EOI86_11125</name>
</gene>
<evidence type="ECO:0000256" key="1">
    <source>
        <dbReference type="ARBA" id="ARBA00001946"/>
    </source>
</evidence>
<dbReference type="Gene3D" id="3.10.20.70">
    <property type="entry name" value="Glutamine synthetase, N-terminal domain"/>
    <property type="match status" value="1"/>
</dbReference>
<evidence type="ECO:0000313" key="12">
    <source>
        <dbReference type="Proteomes" id="UP000287447"/>
    </source>
</evidence>
<reference evidence="12" key="1">
    <citation type="submission" date="2019-01" db="EMBL/GenBank/DDBJ databases">
        <title>Gri0909 isolated from a small marine red alga.</title>
        <authorList>
            <person name="Kim J."/>
            <person name="Jeong S.E."/>
            <person name="Jeon C.O."/>
        </authorList>
    </citation>
    <scope>NUCLEOTIDE SEQUENCE [LARGE SCALE GENOMIC DNA]</scope>
    <source>
        <strain evidence="12">Gri0909</strain>
    </source>
</reference>
<protein>
    <submittedName>
        <fullName evidence="11">Glutamine synthetase</fullName>
    </submittedName>
</protein>
<evidence type="ECO:0000259" key="10">
    <source>
        <dbReference type="PROSITE" id="PS51987"/>
    </source>
</evidence>
<keyword evidence="5" id="KW-0067">ATP-binding</keyword>
<dbReference type="OrthoDB" id="9807095at2"/>
<dbReference type="Pfam" id="PF00120">
    <property type="entry name" value="Gln-synt_C"/>
    <property type="match status" value="1"/>
</dbReference>
<dbReference type="PROSITE" id="PS51986">
    <property type="entry name" value="GS_BETA_GRASP"/>
    <property type="match status" value="1"/>
</dbReference>
<comment type="cofactor">
    <cofactor evidence="1">
        <name>Mg(2+)</name>
        <dbReference type="ChEBI" id="CHEBI:18420"/>
    </cofactor>
</comment>
<keyword evidence="4" id="KW-0547">Nucleotide-binding</keyword>
<evidence type="ECO:0000256" key="4">
    <source>
        <dbReference type="ARBA" id="ARBA00022741"/>
    </source>
</evidence>
<dbReference type="InterPro" id="IPR008147">
    <property type="entry name" value="Gln_synt_N"/>
</dbReference>
<comment type="similarity">
    <text evidence="7 8">Belongs to the glutamine synthetase family.</text>
</comment>
<keyword evidence="3" id="KW-0436">Ligase</keyword>